<feature type="transmembrane region" description="Helical" evidence="1">
    <location>
        <begin position="65"/>
        <end position="83"/>
    </location>
</feature>
<keyword evidence="1" id="KW-0472">Membrane</keyword>
<keyword evidence="1" id="KW-0812">Transmembrane</keyword>
<feature type="transmembrane region" description="Helical" evidence="1">
    <location>
        <begin position="200"/>
        <end position="221"/>
    </location>
</feature>
<accession>A0A401RCR1</accession>
<evidence type="ECO:0000313" key="2">
    <source>
        <dbReference type="EMBL" id="GCB95414.1"/>
    </source>
</evidence>
<reference evidence="2 3" key="1">
    <citation type="journal article" date="2019" name="Microbiol. Resour. Announc.">
        <title>Draft Genome Sequence of the Most Traditional epsilon-Poly-l-Lysine Producer, Streptomyces albulus NBRC14147.</title>
        <authorList>
            <person name="Yamanaka K."/>
            <person name="Hamano Y."/>
        </authorList>
    </citation>
    <scope>NUCLEOTIDE SEQUENCE [LARGE SCALE GENOMIC DNA]</scope>
    <source>
        <strain evidence="2 3">NBRC 14147</strain>
    </source>
</reference>
<dbReference type="Proteomes" id="UP000288351">
    <property type="component" value="Unassembled WGS sequence"/>
</dbReference>
<keyword evidence="1" id="KW-1133">Transmembrane helix</keyword>
<gene>
    <name evidence="2" type="ORF">SALB_08218</name>
</gene>
<evidence type="ECO:0008006" key="4">
    <source>
        <dbReference type="Google" id="ProtNLM"/>
    </source>
</evidence>
<protein>
    <recommendedName>
        <fullName evidence="4">DUF4386 domain-containing protein</fullName>
    </recommendedName>
</protein>
<dbReference type="EMBL" id="BHXC01000007">
    <property type="protein sequence ID" value="GCB95414.1"/>
    <property type="molecule type" value="Genomic_DNA"/>
</dbReference>
<dbReference type="RefSeq" id="WP_020931342.1">
    <property type="nucleotide sequence ID" value="NZ_BHXC01000007.1"/>
</dbReference>
<name>A0A401RCR1_STRNR</name>
<dbReference type="AlphaFoldDB" id="A0A401RCR1"/>
<sequence length="238" mass="24897">MSPFASLRRQSAGALSGVLYVLFFMASIVISGITAPSGPFATPYSSDAVVRQYLLTDPPALHRSLQLSAVLQTLSALALLAFVPRLADFVARYSTSARAGVVRAMGTTSAALLVISASGSWILSMLGSSAQLSVTRALMDLTFITGAAPAIGTLGLALWAVSRTALASRAMPAWVGWSGLVLATASVLSLLSLVAEPATVLIPFGRYAGFAWFTTVSLMMWRRETRTVPSETGDHVGA</sequence>
<feature type="transmembrane region" description="Helical" evidence="1">
    <location>
        <begin position="173"/>
        <end position="194"/>
    </location>
</feature>
<evidence type="ECO:0000313" key="3">
    <source>
        <dbReference type="Proteomes" id="UP000288351"/>
    </source>
</evidence>
<comment type="caution">
    <text evidence="2">The sequence shown here is derived from an EMBL/GenBank/DDBJ whole genome shotgun (WGS) entry which is preliminary data.</text>
</comment>
<feature type="transmembrane region" description="Helical" evidence="1">
    <location>
        <begin position="143"/>
        <end position="161"/>
    </location>
</feature>
<proteinExistence type="predicted"/>
<feature type="transmembrane region" description="Helical" evidence="1">
    <location>
        <begin position="12"/>
        <end position="35"/>
    </location>
</feature>
<feature type="transmembrane region" description="Helical" evidence="1">
    <location>
        <begin position="104"/>
        <end position="123"/>
    </location>
</feature>
<evidence type="ECO:0000256" key="1">
    <source>
        <dbReference type="SAM" id="Phobius"/>
    </source>
</evidence>
<organism evidence="2 3">
    <name type="scientific">Streptomyces noursei</name>
    <name type="common">Streptomyces albulus</name>
    <dbReference type="NCBI Taxonomy" id="1971"/>
    <lineage>
        <taxon>Bacteria</taxon>
        <taxon>Bacillati</taxon>
        <taxon>Actinomycetota</taxon>
        <taxon>Actinomycetes</taxon>
        <taxon>Kitasatosporales</taxon>
        <taxon>Streptomycetaceae</taxon>
        <taxon>Streptomyces</taxon>
    </lineage>
</organism>